<sequence length="429" mass="43394">MLACGLLLTLCLCLASVDAYIVGVARTAVGAFGGALSKLSATQLGSIALRGALEKSTVAAEEVEEIYFGNVMSANLGQNPARQVALGAGCAQDKVVGTTVNKVCASGMKAVALAAQSIRLGDAHVVVAVGAESMSNVPYYIPAARFGAKFGAQKIVDGLENDGLLDAYAQTAMGYAAESTAEEFGVSREDQDAFAIASYEKAAAAAAAGRLADEIVPVEVPQGRGKPALVVSADEEPAKFNADKLRKLRPAFPSTAGSGTVTAGNASSLSDGAAALVLVSGARLQQLVDAGKIDLAAHNIFRVAASGEAEQRPERFTTSPAPAIRKALSKATGGESDKDGAAVQDFVDYIELNEAFSVVGIANTKLLGFPAERVNVNGGAVGIGHPLGCSGARIVVALCSILAQNSARRGAATVCNGGGGASALIVERV</sequence>
<keyword evidence="1" id="KW-0012">Acyltransferase</keyword>
<dbReference type="Proteomes" id="UP001140234">
    <property type="component" value="Unassembled WGS sequence"/>
</dbReference>
<gene>
    <name evidence="1" type="primary">ERG10</name>
    <name evidence="1" type="ORF">IWQ57_001762</name>
</gene>
<dbReference type="EMBL" id="JANBUJ010000370">
    <property type="protein sequence ID" value="KAJ2772453.1"/>
    <property type="molecule type" value="Genomic_DNA"/>
</dbReference>
<dbReference type="EC" id="2.3.1.9" evidence="1"/>
<name>A0ACC1K3S4_9FUNG</name>
<evidence type="ECO:0000313" key="2">
    <source>
        <dbReference type="Proteomes" id="UP001140234"/>
    </source>
</evidence>
<keyword evidence="1" id="KW-0808">Transferase</keyword>
<comment type="caution">
    <text evidence="1">The sequence shown here is derived from an EMBL/GenBank/DDBJ whole genome shotgun (WGS) entry which is preliminary data.</text>
</comment>
<keyword evidence="2" id="KW-1185">Reference proteome</keyword>
<reference evidence="1" key="1">
    <citation type="submission" date="2022-07" db="EMBL/GenBank/DDBJ databases">
        <title>Phylogenomic reconstructions and comparative analyses of Kickxellomycotina fungi.</title>
        <authorList>
            <person name="Reynolds N.K."/>
            <person name="Stajich J.E."/>
            <person name="Barry K."/>
            <person name="Grigoriev I.V."/>
            <person name="Crous P."/>
            <person name="Smith M.E."/>
        </authorList>
    </citation>
    <scope>NUCLEOTIDE SEQUENCE</scope>
    <source>
        <strain evidence="1">CBS 109366</strain>
    </source>
</reference>
<proteinExistence type="predicted"/>
<accession>A0ACC1K3S4</accession>
<evidence type="ECO:0000313" key="1">
    <source>
        <dbReference type="EMBL" id="KAJ2772453.1"/>
    </source>
</evidence>
<organism evidence="1 2">
    <name type="scientific">Coemansia nantahalensis</name>
    <dbReference type="NCBI Taxonomy" id="2789366"/>
    <lineage>
        <taxon>Eukaryota</taxon>
        <taxon>Fungi</taxon>
        <taxon>Fungi incertae sedis</taxon>
        <taxon>Zoopagomycota</taxon>
        <taxon>Kickxellomycotina</taxon>
        <taxon>Kickxellomycetes</taxon>
        <taxon>Kickxellales</taxon>
        <taxon>Kickxellaceae</taxon>
        <taxon>Coemansia</taxon>
    </lineage>
</organism>
<protein>
    <submittedName>
        <fullName evidence="1">Erg10, acetyl-CoA C-acetyltransferase</fullName>
        <ecNumber evidence="1">2.3.1.9</ecNumber>
    </submittedName>
</protein>